<evidence type="ECO:0000256" key="2">
    <source>
        <dbReference type="ARBA" id="ARBA00009749"/>
    </source>
</evidence>
<comment type="function">
    <text evidence="9">Acts as a magnesium transporter.</text>
</comment>
<dbReference type="PATRIC" id="fig|1188239.3.peg.168"/>
<evidence type="ECO:0000256" key="6">
    <source>
        <dbReference type="ARBA" id="ARBA00022989"/>
    </source>
</evidence>
<feature type="domain" description="CBS" evidence="10">
    <location>
        <begin position="137"/>
        <end position="199"/>
    </location>
</feature>
<dbReference type="Pfam" id="PF00571">
    <property type="entry name" value="CBS"/>
    <property type="match status" value="2"/>
</dbReference>
<evidence type="ECO:0000256" key="8">
    <source>
        <dbReference type="PROSITE-ProRule" id="PRU00703"/>
    </source>
</evidence>
<dbReference type="SUPFAM" id="SSF161093">
    <property type="entry name" value="MgtE membrane domain-like"/>
    <property type="match status" value="1"/>
</dbReference>
<feature type="transmembrane region" description="Helical" evidence="9">
    <location>
        <begin position="461"/>
        <end position="486"/>
    </location>
</feature>
<dbReference type="SMART" id="SM00116">
    <property type="entry name" value="CBS"/>
    <property type="match status" value="2"/>
</dbReference>
<comment type="subcellular location">
    <subcellularLocation>
        <location evidence="9">Cell membrane</location>
        <topology evidence="9">Multi-pass membrane protein</topology>
    </subcellularLocation>
    <subcellularLocation>
        <location evidence="1">Membrane</location>
        <topology evidence="1">Multi-pass membrane protein</topology>
    </subcellularLocation>
</comment>
<dbReference type="NCBIfam" id="TIGR00400">
    <property type="entry name" value="mgtE"/>
    <property type="match status" value="1"/>
</dbReference>
<organism evidence="11 12">
    <name type="scientific">Mesomycoplasma ovipneumoniae 14811</name>
    <dbReference type="NCBI Taxonomy" id="1188239"/>
    <lineage>
        <taxon>Bacteria</taxon>
        <taxon>Bacillati</taxon>
        <taxon>Mycoplasmatota</taxon>
        <taxon>Mycoplasmoidales</taxon>
        <taxon>Metamycoplasmataceae</taxon>
        <taxon>Mesomycoplasma</taxon>
    </lineage>
</organism>
<protein>
    <recommendedName>
        <fullName evidence="9">Magnesium transporter MgtE</fullName>
    </recommendedName>
</protein>
<dbReference type="InterPro" id="IPR006668">
    <property type="entry name" value="Mg_transptr_MgtE_intracell_dom"/>
</dbReference>
<keyword evidence="8" id="KW-0129">CBS domain</keyword>
<proteinExistence type="inferred from homology"/>
<comment type="similarity">
    <text evidence="2 9">Belongs to the SLC41A transporter family.</text>
</comment>
<keyword evidence="6 9" id="KW-1133">Transmembrane helix</keyword>
<keyword evidence="9" id="KW-1003">Cell membrane</keyword>
<feature type="transmembrane region" description="Helical" evidence="9">
    <location>
        <begin position="315"/>
        <end position="335"/>
    </location>
</feature>
<dbReference type="Pfam" id="PF03448">
    <property type="entry name" value="MgtE_N"/>
    <property type="match status" value="1"/>
</dbReference>
<evidence type="ECO:0000256" key="5">
    <source>
        <dbReference type="ARBA" id="ARBA00022842"/>
    </source>
</evidence>
<evidence type="ECO:0000259" key="10">
    <source>
        <dbReference type="PROSITE" id="PS51371"/>
    </source>
</evidence>
<keyword evidence="4 9" id="KW-0812">Transmembrane</keyword>
<dbReference type="RefSeq" id="WP_044283911.1">
    <property type="nucleotide sequence ID" value="NZ_JFAD01000007.1"/>
</dbReference>
<dbReference type="SUPFAM" id="SSF158791">
    <property type="entry name" value="MgtE N-terminal domain-like"/>
    <property type="match status" value="1"/>
</dbReference>
<dbReference type="InterPro" id="IPR006669">
    <property type="entry name" value="MgtE_transporter"/>
</dbReference>
<dbReference type="PANTHER" id="PTHR43773">
    <property type="entry name" value="MAGNESIUM TRANSPORTER MGTE"/>
    <property type="match status" value="1"/>
</dbReference>
<gene>
    <name evidence="11" type="primary">mgtE</name>
    <name evidence="11" type="ORF">MOVI_0520</name>
</gene>
<evidence type="ECO:0000313" key="11">
    <source>
        <dbReference type="EMBL" id="EXU61432.1"/>
    </source>
</evidence>
<feature type="transmembrane region" description="Helical" evidence="9">
    <location>
        <begin position="418"/>
        <end position="449"/>
    </location>
</feature>
<dbReference type="Gene3D" id="3.10.580.10">
    <property type="entry name" value="CBS-domain"/>
    <property type="match status" value="1"/>
</dbReference>
<evidence type="ECO:0000256" key="9">
    <source>
        <dbReference type="RuleBase" id="RU362011"/>
    </source>
</evidence>
<dbReference type="SUPFAM" id="SSF54631">
    <property type="entry name" value="CBS-domain pair"/>
    <property type="match status" value="1"/>
</dbReference>
<dbReference type="InterPro" id="IPR000644">
    <property type="entry name" value="CBS_dom"/>
</dbReference>
<feature type="transmembrane region" description="Helical" evidence="9">
    <location>
        <begin position="286"/>
        <end position="303"/>
    </location>
</feature>
<dbReference type="EMBL" id="JFAD01000007">
    <property type="protein sequence ID" value="EXU61432.1"/>
    <property type="molecule type" value="Genomic_DNA"/>
</dbReference>
<accession>A0A014NRD1</accession>
<dbReference type="eggNOG" id="COG2239">
    <property type="taxonomic scope" value="Bacteria"/>
</dbReference>
<dbReference type="InterPro" id="IPR006667">
    <property type="entry name" value="SLC41_membr_dom"/>
</dbReference>
<dbReference type="GO" id="GO:0005886">
    <property type="term" value="C:plasma membrane"/>
    <property type="evidence" value="ECO:0007669"/>
    <property type="project" value="UniProtKB-SubCell"/>
</dbReference>
<evidence type="ECO:0000313" key="12">
    <source>
        <dbReference type="Proteomes" id="UP000020977"/>
    </source>
</evidence>
<reference evidence="11 12" key="1">
    <citation type="submission" date="2014-03" db="EMBL/GenBank/DDBJ databases">
        <title>Genome sequence of Mycoplasma ovipneumoniae strain 14811.</title>
        <authorList>
            <person name="Sirand-Pugnet P."/>
            <person name="Breton M."/>
            <person name="Dordet-Frisoni E."/>
            <person name="Baranowski E."/>
            <person name="Barre A."/>
            <person name="Couture C."/>
            <person name="Dupuy V."/>
            <person name="Gaurivaud P."/>
            <person name="Jacob D."/>
            <person name="Lemaitre C."/>
            <person name="Manso-Silvan L."/>
            <person name="Nikolski M."/>
            <person name="Nouvel L.-X."/>
            <person name="Poumarat F."/>
            <person name="Tardy F."/>
            <person name="Thebault P."/>
            <person name="Theil S."/>
            <person name="Citti C."/>
            <person name="Thiaucourt F."/>
            <person name="Blanchard A."/>
        </authorList>
    </citation>
    <scope>NUCLEOTIDE SEQUENCE [LARGE SCALE GENOMIC DNA]</scope>
    <source>
        <strain evidence="11 12">14811</strain>
    </source>
</reference>
<keyword evidence="5 9" id="KW-0460">Magnesium</keyword>
<evidence type="ECO:0000256" key="3">
    <source>
        <dbReference type="ARBA" id="ARBA00022448"/>
    </source>
</evidence>
<dbReference type="Pfam" id="PF01769">
    <property type="entry name" value="MgtE"/>
    <property type="match status" value="1"/>
</dbReference>
<comment type="caution">
    <text evidence="11">The sequence shown here is derived from an EMBL/GenBank/DDBJ whole genome shotgun (WGS) entry which is preliminary data.</text>
</comment>
<dbReference type="Proteomes" id="UP000020977">
    <property type="component" value="Unassembled WGS sequence"/>
</dbReference>
<feature type="domain" description="CBS" evidence="10">
    <location>
        <begin position="200"/>
        <end position="258"/>
    </location>
</feature>
<comment type="subunit">
    <text evidence="9">Homodimer.</text>
</comment>
<keyword evidence="9" id="KW-0479">Metal-binding</keyword>
<evidence type="ECO:0000256" key="4">
    <source>
        <dbReference type="ARBA" id="ARBA00022692"/>
    </source>
</evidence>
<name>A0A014NRD1_9BACT</name>
<evidence type="ECO:0000256" key="1">
    <source>
        <dbReference type="ARBA" id="ARBA00004141"/>
    </source>
</evidence>
<keyword evidence="7 9" id="KW-0472">Membrane</keyword>
<dbReference type="SMART" id="SM00924">
    <property type="entry name" value="MgtE_N"/>
    <property type="match status" value="1"/>
</dbReference>
<keyword evidence="3 9" id="KW-0813">Transport</keyword>
<sequence length="487" mass="54510">MQNFEPKSSLLIDLVNNKKINQVREYTNQKPLSEVAEEVSKFSQFQRLLFFRMLDTVTAGEIFTFFSPEIQSELVISLPNEMMDQLLDELYADEIVELLDEVPDNVAKRILRNIDPDTRKRVNQLLQYNSNQIGSFMSVDIVYLSNELTCAQALEKIRKYKDISELVHYYYVVDSQKKMIGAATLEDIVFSDPNLNIEKIVFQVPFLVTTDKKEDAAEVFAKNDFSVLPVVNTAQRLIGMVTSDDIIDIVKQEATSDIYKLAGILPQEVEDSYLKTTIIQIVKSRVFWLIILMFGSTLSQFIIQKFTDAISENDSIKSIGLSSFITTIVSMIPVISGSAGNAGSQSATTIVRSISLKEINRSNFFSKVLLKEIGVGAIVGTVLMVLNFIRLVIYFTLSGEIKNSQIPENSISNLTIRDYVLIISFASSFSLLTVIIFSKILGAIIPMIAKATKRDPAVMSAPILATVTDSISTLIFFGVTIIIFLLL</sequence>
<dbReference type="InterPro" id="IPR036739">
    <property type="entry name" value="SLC41_membr_dom_sf"/>
</dbReference>
<dbReference type="InterPro" id="IPR038076">
    <property type="entry name" value="MgtE_N_sf"/>
</dbReference>
<dbReference type="CDD" id="cd04606">
    <property type="entry name" value="CBS_pair_Mg_transporter"/>
    <property type="match status" value="1"/>
</dbReference>
<dbReference type="InterPro" id="IPR046342">
    <property type="entry name" value="CBS_dom_sf"/>
</dbReference>
<dbReference type="PANTHER" id="PTHR43773:SF1">
    <property type="entry name" value="MAGNESIUM TRANSPORTER MGTE"/>
    <property type="match status" value="1"/>
</dbReference>
<dbReference type="PROSITE" id="PS51371">
    <property type="entry name" value="CBS"/>
    <property type="match status" value="2"/>
</dbReference>
<evidence type="ECO:0000256" key="7">
    <source>
        <dbReference type="ARBA" id="ARBA00023136"/>
    </source>
</evidence>
<dbReference type="AlphaFoldDB" id="A0A014NRD1"/>
<dbReference type="STRING" id="1188239.MOVI_0520"/>
<dbReference type="Gene3D" id="1.25.60.10">
    <property type="entry name" value="MgtE N-terminal domain-like"/>
    <property type="match status" value="1"/>
</dbReference>
<dbReference type="GO" id="GO:0015095">
    <property type="term" value="F:magnesium ion transmembrane transporter activity"/>
    <property type="evidence" value="ECO:0007669"/>
    <property type="project" value="UniProtKB-UniRule"/>
</dbReference>
<dbReference type="GO" id="GO:0046872">
    <property type="term" value="F:metal ion binding"/>
    <property type="evidence" value="ECO:0007669"/>
    <property type="project" value="UniProtKB-KW"/>
</dbReference>
<dbReference type="Gene3D" id="1.10.357.20">
    <property type="entry name" value="SLC41 divalent cation transporters, integral membrane domain"/>
    <property type="match status" value="1"/>
</dbReference>
<feature type="transmembrane region" description="Helical" evidence="9">
    <location>
        <begin position="373"/>
        <end position="397"/>
    </location>
</feature>